<evidence type="ECO:0000256" key="5">
    <source>
        <dbReference type="SAM" id="MobiDB-lite"/>
    </source>
</evidence>
<dbReference type="SUPFAM" id="SSF52768">
    <property type="entry name" value="Arginase/deacetylase"/>
    <property type="match status" value="1"/>
</dbReference>
<dbReference type="EMBL" id="BMAW01054125">
    <property type="protein sequence ID" value="GFS94634.1"/>
    <property type="molecule type" value="Genomic_DNA"/>
</dbReference>
<dbReference type="GO" id="GO:0046872">
    <property type="term" value="F:metal ion binding"/>
    <property type="evidence" value="ECO:0007669"/>
    <property type="project" value="UniProtKB-KW"/>
</dbReference>
<dbReference type="AlphaFoldDB" id="A0A8X6TC75"/>
<dbReference type="InterPro" id="IPR005925">
    <property type="entry name" value="Agmatinase-rel"/>
</dbReference>
<name>A0A8X6TC75_NEPPI</name>
<evidence type="ECO:0000256" key="4">
    <source>
        <dbReference type="RuleBase" id="RU003684"/>
    </source>
</evidence>
<evidence type="ECO:0000256" key="3">
    <source>
        <dbReference type="ARBA" id="ARBA00022801"/>
    </source>
</evidence>
<dbReference type="GO" id="GO:0008783">
    <property type="term" value="F:agmatinase activity"/>
    <property type="evidence" value="ECO:0007669"/>
    <property type="project" value="TreeGrafter"/>
</dbReference>
<dbReference type="CDD" id="cd11592">
    <property type="entry name" value="Agmatinase_PAH"/>
    <property type="match status" value="1"/>
</dbReference>
<dbReference type="PROSITE" id="PS51409">
    <property type="entry name" value="ARGINASE_2"/>
    <property type="match status" value="1"/>
</dbReference>
<reference evidence="6" key="1">
    <citation type="submission" date="2020-08" db="EMBL/GenBank/DDBJ databases">
        <title>Multicomponent nature underlies the extraordinary mechanical properties of spider dragline silk.</title>
        <authorList>
            <person name="Kono N."/>
            <person name="Nakamura H."/>
            <person name="Mori M."/>
            <person name="Yoshida Y."/>
            <person name="Ohtoshi R."/>
            <person name="Malay A.D."/>
            <person name="Moran D.A.P."/>
            <person name="Tomita M."/>
            <person name="Numata K."/>
            <person name="Arakawa K."/>
        </authorList>
    </citation>
    <scope>NUCLEOTIDE SEQUENCE</scope>
</reference>
<evidence type="ECO:0000256" key="2">
    <source>
        <dbReference type="ARBA" id="ARBA00022723"/>
    </source>
</evidence>
<comment type="caution">
    <text evidence="6">The sequence shown here is derived from an EMBL/GenBank/DDBJ whole genome shotgun (WGS) entry which is preliminary data.</text>
</comment>
<dbReference type="Gene3D" id="3.40.800.10">
    <property type="entry name" value="Ureohydrolase domain"/>
    <property type="match status" value="1"/>
</dbReference>
<dbReference type="PANTHER" id="PTHR11358">
    <property type="entry name" value="ARGINASE/AGMATINASE"/>
    <property type="match status" value="1"/>
</dbReference>
<dbReference type="InterPro" id="IPR023696">
    <property type="entry name" value="Ureohydrolase_dom_sf"/>
</dbReference>
<evidence type="ECO:0000313" key="7">
    <source>
        <dbReference type="Proteomes" id="UP000887013"/>
    </source>
</evidence>
<dbReference type="PANTHER" id="PTHR11358:SF26">
    <property type="entry name" value="GUANIDINO ACID HYDROLASE, MITOCHONDRIAL"/>
    <property type="match status" value="1"/>
</dbReference>
<dbReference type="OrthoDB" id="9992747at2759"/>
<evidence type="ECO:0000256" key="1">
    <source>
        <dbReference type="ARBA" id="ARBA00009227"/>
    </source>
</evidence>
<dbReference type="Proteomes" id="UP000887013">
    <property type="component" value="Unassembled WGS sequence"/>
</dbReference>
<dbReference type="PROSITE" id="PS01053">
    <property type="entry name" value="ARGINASE_1"/>
    <property type="match status" value="1"/>
</dbReference>
<comment type="similarity">
    <text evidence="1">Belongs to the arginase family. Agmatinase subfamily.</text>
</comment>
<feature type="compositionally biased region" description="Low complexity" evidence="5">
    <location>
        <begin position="343"/>
        <end position="357"/>
    </location>
</feature>
<keyword evidence="3 4" id="KW-0378">Hydrolase</keyword>
<evidence type="ECO:0000313" key="6">
    <source>
        <dbReference type="EMBL" id="GFS94634.1"/>
    </source>
</evidence>
<dbReference type="Pfam" id="PF00491">
    <property type="entry name" value="Arginase"/>
    <property type="match status" value="1"/>
</dbReference>
<proteinExistence type="inferred from homology"/>
<dbReference type="InterPro" id="IPR006035">
    <property type="entry name" value="Ureohydrolase"/>
</dbReference>
<protein>
    <submittedName>
        <fullName evidence="6">Agmatinase, mitochondrial</fullName>
    </submittedName>
</protein>
<organism evidence="6 7">
    <name type="scientific">Nephila pilipes</name>
    <name type="common">Giant wood spider</name>
    <name type="synonym">Nephila maculata</name>
    <dbReference type="NCBI Taxonomy" id="299642"/>
    <lineage>
        <taxon>Eukaryota</taxon>
        <taxon>Metazoa</taxon>
        <taxon>Ecdysozoa</taxon>
        <taxon>Arthropoda</taxon>
        <taxon>Chelicerata</taxon>
        <taxon>Arachnida</taxon>
        <taxon>Araneae</taxon>
        <taxon>Araneomorphae</taxon>
        <taxon>Entelegynae</taxon>
        <taxon>Araneoidea</taxon>
        <taxon>Nephilidae</taxon>
        <taxon>Nephila</taxon>
    </lineage>
</organism>
<dbReference type="NCBIfam" id="TIGR01230">
    <property type="entry name" value="agmatinase"/>
    <property type="match status" value="1"/>
</dbReference>
<sequence length="365" mass="39805">MFAVRKALQNGFYKNFVRQCSSRFNQPLSAHDVPFPGGISTFMRLPYQKSAEGLDVGIIGVPMDIGTSNRSGARFGPRQIRQESSLLRPCCASTGDEPFETLQVADLGDIPYTLYDITRAAKDIKDYISNVLQQNCIPITLGGDHTITFPILQAIKEKHGPVGLLHIDAHADVSDSMMDCKISHETPFRRAFENGALDPKRVVQIGLRGTTYTAKDYQWSADEGFRVILAQDCWHKCMTPVMEDIRKQLGNGPVYVSLDIDSLDPCYAPGTGTPEIGGLTTIQLIEIIRGLQGVQLVGGDVVEVAPPYDLSGNTSLTAANLVFEFLSVLAKNKKGLGNSNTASSENGNSQQNGYNSQRAEDSSKI</sequence>
<dbReference type="PRINTS" id="PR00116">
    <property type="entry name" value="ARGINASE"/>
</dbReference>
<accession>A0A8X6TC75</accession>
<keyword evidence="7" id="KW-1185">Reference proteome</keyword>
<dbReference type="GO" id="GO:0033389">
    <property type="term" value="P:putrescine biosynthetic process from arginine, via agmatine"/>
    <property type="evidence" value="ECO:0007669"/>
    <property type="project" value="TreeGrafter"/>
</dbReference>
<gene>
    <name evidence="6" type="primary">AGMAT</name>
    <name evidence="6" type="ORF">NPIL_509201</name>
</gene>
<feature type="region of interest" description="Disordered" evidence="5">
    <location>
        <begin position="337"/>
        <end position="365"/>
    </location>
</feature>
<dbReference type="InterPro" id="IPR020855">
    <property type="entry name" value="Ureohydrolase_Mn_BS"/>
</dbReference>
<keyword evidence="2" id="KW-0479">Metal-binding</keyword>